<dbReference type="RefSeq" id="WP_377466205.1">
    <property type="nucleotide sequence ID" value="NZ_JBHUOP010000003.1"/>
</dbReference>
<evidence type="ECO:0000256" key="5">
    <source>
        <dbReference type="PROSITE-ProRule" id="PRU00335"/>
    </source>
</evidence>
<gene>
    <name evidence="7" type="ORF">ACFSYH_07290</name>
</gene>
<evidence type="ECO:0000256" key="3">
    <source>
        <dbReference type="ARBA" id="ARBA00023125"/>
    </source>
</evidence>
<keyword evidence="2" id="KW-0805">Transcription regulation</keyword>
<accession>A0ABW5XEG9</accession>
<dbReference type="SUPFAM" id="SSF46689">
    <property type="entry name" value="Homeodomain-like"/>
    <property type="match status" value="1"/>
</dbReference>
<dbReference type="InterPro" id="IPR001647">
    <property type="entry name" value="HTH_TetR"/>
</dbReference>
<evidence type="ECO:0000259" key="6">
    <source>
        <dbReference type="PROSITE" id="PS50977"/>
    </source>
</evidence>
<sequence length="196" mass="21791">MAKRGTYAKGVARREEILNTALTVIARNGYSKATLKQIAEAVGLSQMGLLHYFDTKEELFTQVLRRRDQLDTANFSLGKGGLISRGESSTLHALVKHNSMVPGLVQLYSRLSIEASEPSHPAHEYFRERIANLRVSFAKEIAAAQESGEVPADLDPENVAITLISLLDGLQIAWLYDSSINMAEHVDLLMDRLLRR</sequence>
<dbReference type="InterPro" id="IPR039538">
    <property type="entry name" value="BetI_C"/>
</dbReference>
<keyword evidence="3 5" id="KW-0238">DNA-binding</keyword>
<dbReference type="SUPFAM" id="SSF48498">
    <property type="entry name" value="Tetracyclin repressor-like, C-terminal domain"/>
    <property type="match status" value="1"/>
</dbReference>
<name>A0ABW5XEG9_9MICO</name>
<keyword evidence="4" id="KW-0804">Transcription</keyword>
<dbReference type="PROSITE" id="PS50977">
    <property type="entry name" value="HTH_TETR_2"/>
    <property type="match status" value="1"/>
</dbReference>
<dbReference type="Proteomes" id="UP001597391">
    <property type="component" value="Unassembled WGS sequence"/>
</dbReference>
<dbReference type="InterPro" id="IPR036271">
    <property type="entry name" value="Tet_transcr_reg_TetR-rel_C_sf"/>
</dbReference>
<feature type="DNA-binding region" description="H-T-H motif" evidence="5">
    <location>
        <begin position="34"/>
        <end position="53"/>
    </location>
</feature>
<dbReference type="Gene3D" id="1.10.357.10">
    <property type="entry name" value="Tetracycline Repressor, domain 2"/>
    <property type="match status" value="1"/>
</dbReference>
<evidence type="ECO:0000313" key="7">
    <source>
        <dbReference type="EMBL" id="MFD2840375.1"/>
    </source>
</evidence>
<evidence type="ECO:0000313" key="8">
    <source>
        <dbReference type="Proteomes" id="UP001597391"/>
    </source>
</evidence>
<reference evidence="8" key="1">
    <citation type="journal article" date="2019" name="Int. J. Syst. Evol. Microbiol.">
        <title>The Global Catalogue of Microorganisms (GCM) 10K type strain sequencing project: providing services to taxonomists for standard genome sequencing and annotation.</title>
        <authorList>
            <consortium name="The Broad Institute Genomics Platform"/>
            <consortium name="The Broad Institute Genome Sequencing Center for Infectious Disease"/>
            <person name="Wu L."/>
            <person name="Ma J."/>
        </authorList>
    </citation>
    <scope>NUCLEOTIDE SEQUENCE [LARGE SCALE GENOMIC DNA]</scope>
    <source>
        <strain evidence="8">KCTC 33576</strain>
    </source>
</reference>
<proteinExistence type="predicted"/>
<organism evidence="7 8">
    <name type="scientific">Populibacterium corticicola</name>
    <dbReference type="NCBI Taxonomy" id="1812826"/>
    <lineage>
        <taxon>Bacteria</taxon>
        <taxon>Bacillati</taxon>
        <taxon>Actinomycetota</taxon>
        <taxon>Actinomycetes</taxon>
        <taxon>Micrococcales</taxon>
        <taxon>Jonesiaceae</taxon>
        <taxon>Populibacterium</taxon>
    </lineage>
</organism>
<feature type="domain" description="HTH tetR-type" evidence="6">
    <location>
        <begin position="11"/>
        <end position="71"/>
    </location>
</feature>
<dbReference type="PANTHER" id="PTHR47506:SF6">
    <property type="entry name" value="HTH-TYPE TRANSCRIPTIONAL REPRESSOR NEMR"/>
    <property type="match status" value="1"/>
</dbReference>
<dbReference type="EMBL" id="JBHUOP010000003">
    <property type="protein sequence ID" value="MFD2840375.1"/>
    <property type="molecule type" value="Genomic_DNA"/>
</dbReference>
<dbReference type="PRINTS" id="PR00455">
    <property type="entry name" value="HTHTETR"/>
</dbReference>
<protein>
    <submittedName>
        <fullName evidence="7">TetR/AcrR family transcriptional regulator</fullName>
    </submittedName>
</protein>
<evidence type="ECO:0000256" key="2">
    <source>
        <dbReference type="ARBA" id="ARBA00023015"/>
    </source>
</evidence>
<dbReference type="Pfam" id="PF13977">
    <property type="entry name" value="TetR_C_6"/>
    <property type="match status" value="1"/>
</dbReference>
<dbReference type="InterPro" id="IPR009057">
    <property type="entry name" value="Homeodomain-like_sf"/>
</dbReference>
<evidence type="ECO:0000256" key="4">
    <source>
        <dbReference type="ARBA" id="ARBA00023163"/>
    </source>
</evidence>
<evidence type="ECO:0000256" key="1">
    <source>
        <dbReference type="ARBA" id="ARBA00022491"/>
    </source>
</evidence>
<keyword evidence="1" id="KW-0678">Repressor</keyword>
<keyword evidence="8" id="KW-1185">Reference proteome</keyword>
<dbReference type="PANTHER" id="PTHR47506">
    <property type="entry name" value="TRANSCRIPTIONAL REGULATORY PROTEIN"/>
    <property type="match status" value="1"/>
</dbReference>
<comment type="caution">
    <text evidence="7">The sequence shown here is derived from an EMBL/GenBank/DDBJ whole genome shotgun (WGS) entry which is preliminary data.</text>
</comment>
<dbReference type="Pfam" id="PF00440">
    <property type="entry name" value="TetR_N"/>
    <property type="match status" value="1"/>
</dbReference>